<reference evidence="1" key="1">
    <citation type="journal article" date="2022" name="New Phytol.">
        <title>Evolutionary transition to the ectomycorrhizal habit in the genomes of a hyperdiverse lineage of mushroom-forming fungi.</title>
        <authorList>
            <person name="Looney B."/>
            <person name="Miyauchi S."/>
            <person name="Morin E."/>
            <person name="Drula E."/>
            <person name="Courty P.E."/>
            <person name="Kohler A."/>
            <person name="Kuo A."/>
            <person name="LaButti K."/>
            <person name="Pangilinan J."/>
            <person name="Lipzen A."/>
            <person name="Riley R."/>
            <person name="Andreopoulos W."/>
            <person name="He G."/>
            <person name="Johnson J."/>
            <person name="Nolan M."/>
            <person name="Tritt A."/>
            <person name="Barry K.W."/>
            <person name="Grigoriev I.V."/>
            <person name="Nagy L.G."/>
            <person name="Hibbett D."/>
            <person name="Henrissat B."/>
            <person name="Matheny P.B."/>
            <person name="Labbe J."/>
            <person name="Martin F.M."/>
        </authorList>
    </citation>
    <scope>NUCLEOTIDE SEQUENCE</scope>
    <source>
        <strain evidence="1">BPL690</strain>
    </source>
</reference>
<name>A0AAD4M9D6_9AGAM</name>
<accession>A0AAD4M9D6</accession>
<dbReference type="Proteomes" id="UP001203297">
    <property type="component" value="Unassembled WGS sequence"/>
</dbReference>
<gene>
    <name evidence="1" type="ORF">B0F90DRAFT_1259600</name>
</gene>
<proteinExistence type="predicted"/>
<evidence type="ECO:0000313" key="1">
    <source>
        <dbReference type="EMBL" id="KAI0304469.1"/>
    </source>
</evidence>
<dbReference type="AlphaFoldDB" id="A0AAD4M9D6"/>
<sequence>MFLFQSSQVPIMLCRDQPTPTLRQLKRHQSHHPSHFGSSDPNHLTFGSRLTSHLPISCLVFGEFHPSTHIDLTSSTHNSQLTFPSLPPSLPRSVLPARAATLPRISMCLTHRLSPYGMVSFYSSLSVSEVNTSTSHPPTIHPISTSRVSKLTFLT</sequence>
<evidence type="ECO:0000313" key="2">
    <source>
        <dbReference type="Proteomes" id="UP001203297"/>
    </source>
</evidence>
<organism evidence="1 2">
    <name type="scientific">Multifurca ochricompacta</name>
    <dbReference type="NCBI Taxonomy" id="376703"/>
    <lineage>
        <taxon>Eukaryota</taxon>
        <taxon>Fungi</taxon>
        <taxon>Dikarya</taxon>
        <taxon>Basidiomycota</taxon>
        <taxon>Agaricomycotina</taxon>
        <taxon>Agaricomycetes</taxon>
        <taxon>Russulales</taxon>
        <taxon>Russulaceae</taxon>
        <taxon>Multifurca</taxon>
    </lineage>
</organism>
<dbReference type="EMBL" id="WTXG01000007">
    <property type="protein sequence ID" value="KAI0304469.1"/>
    <property type="molecule type" value="Genomic_DNA"/>
</dbReference>
<protein>
    <submittedName>
        <fullName evidence="1">Uncharacterized protein</fullName>
    </submittedName>
</protein>
<comment type="caution">
    <text evidence="1">The sequence shown here is derived from an EMBL/GenBank/DDBJ whole genome shotgun (WGS) entry which is preliminary data.</text>
</comment>
<keyword evidence="2" id="KW-1185">Reference proteome</keyword>